<dbReference type="KEGG" id="pfer:IRI77_07545"/>
<dbReference type="InterPro" id="IPR036059">
    <property type="entry name" value="TldD/PmbA_sf"/>
</dbReference>
<dbReference type="PANTHER" id="PTHR43666:SF1">
    <property type="entry name" value="CONSERVED PROTEIN"/>
    <property type="match status" value="1"/>
</dbReference>
<accession>A0A7S7NU00</accession>
<name>A0A7S7NU00_PALFE</name>
<dbReference type="Proteomes" id="UP000593892">
    <property type="component" value="Chromosome"/>
</dbReference>
<proteinExistence type="inferred from homology"/>
<dbReference type="Pfam" id="PF19289">
    <property type="entry name" value="PmbA_TldD_3rd"/>
    <property type="match status" value="1"/>
</dbReference>
<dbReference type="PANTHER" id="PTHR43666">
    <property type="entry name" value="TLDD PROTEIN"/>
    <property type="match status" value="1"/>
</dbReference>
<sequence length="441" mass="47708">MMTKEQAKKLIDKALSFSTFPECNINLNSSESASIRFALNGITTSGYTIEQSMTISSAKDGQTGNTSIDEFDDNSIREAVKRTEALALISPPNPERVPPLGPQKYAPYENFAESTAKARNDVMIPHVRAIIEGAKAQGLVAAGFFEREASAVATATKQGNFGFGRQTDASLSTTIRTQDGSSSGWASQPAVRIDQIDGAAIGKTAIDKCVRWKNPKRLDPGKYTVVLEPTAVGDLIQLLGFNFQARSAEEGRSFLSKPGGGTLVGEKLFPESITLHSDPFNSLYSGLPWGGGGLPAAPMAWIEKGVVKNLFYDRYWAAKAGKAPTPFPFQMVLDGGDKSLSEMIASVERGLLVTRFWYIRNLNPKTVQFTGLTRDGLFLIENGKVTSPVVNFRFNESPVRLLQNTIAMGKPVRVRGGEGQGMIAPPLVVKEFPFTSISDAV</sequence>
<evidence type="ECO:0000313" key="5">
    <source>
        <dbReference type="Proteomes" id="UP000593892"/>
    </source>
</evidence>
<dbReference type="InterPro" id="IPR045569">
    <property type="entry name" value="Metalloprtase-TldD/E_C"/>
</dbReference>
<feature type="domain" description="Metalloprotease TldD/E C-terminal" evidence="3">
    <location>
        <begin position="220"/>
        <end position="434"/>
    </location>
</feature>
<dbReference type="EMBL" id="CP063849">
    <property type="protein sequence ID" value="QOY89795.1"/>
    <property type="molecule type" value="Genomic_DNA"/>
</dbReference>
<comment type="similarity">
    <text evidence="1">Belongs to the peptidase U62 family.</text>
</comment>
<evidence type="ECO:0000259" key="3">
    <source>
        <dbReference type="Pfam" id="PF19289"/>
    </source>
</evidence>
<dbReference type="RefSeq" id="WP_194451457.1">
    <property type="nucleotide sequence ID" value="NZ_CP063849.1"/>
</dbReference>
<keyword evidence="5" id="KW-1185">Reference proteome</keyword>
<evidence type="ECO:0000259" key="2">
    <source>
        <dbReference type="Pfam" id="PF01523"/>
    </source>
</evidence>
<dbReference type="Pfam" id="PF01523">
    <property type="entry name" value="PmbA_TldD_1st"/>
    <property type="match status" value="1"/>
</dbReference>
<organism evidence="4 5">
    <name type="scientific">Paludibaculum fermentans</name>
    <dbReference type="NCBI Taxonomy" id="1473598"/>
    <lineage>
        <taxon>Bacteria</taxon>
        <taxon>Pseudomonadati</taxon>
        <taxon>Acidobacteriota</taxon>
        <taxon>Terriglobia</taxon>
        <taxon>Bryobacterales</taxon>
        <taxon>Bryobacteraceae</taxon>
        <taxon>Paludibaculum</taxon>
    </lineage>
</organism>
<evidence type="ECO:0000256" key="1">
    <source>
        <dbReference type="ARBA" id="ARBA00005836"/>
    </source>
</evidence>
<dbReference type="InterPro" id="IPR002510">
    <property type="entry name" value="Metalloprtase-TldD/E_N"/>
</dbReference>
<feature type="domain" description="Metalloprotease TldD/E N-terminal" evidence="2">
    <location>
        <begin position="27"/>
        <end position="87"/>
    </location>
</feature>
<reference evidence="4 5" key="1">
    <citation type="submission" date="2020-10" db="EMBL/GenBank/DDBJ databases">
        <title>Complete genome sequence of Paludibaculum fermentans P105T, a facultatively anaerobic acidobacterium capable of dissimilatory Fe(III) reduction.</title>
        <authorList>
            <person name="Dedysh S.N."/>
            <person name="Beletsky A.V."/>
            <person name="Kulichevskaya I.S."/>
            <person name="Mardanov A.V."/>
            <person name="Ravin N.V."/>
        </authorList>
    </citation>
    <scope>NUCLEOTIDE SEQUENCE [LARGE SCALE GENOMIC DNA]</scope>
    <source>
        <strain evidence="4 5">P105</strain>
    </source>
</reference>
<protein>
    <submittedName>
        <fullName evidence="4">TldD/PmbA family protein</fullName>
    </submittedName>
</protein>
<gene>
    <name evidence="4" type="ORF">IRI77_07545</name>
</gene>
<dbReference type="GO" id="GO:0006508">
    <property type="term" value="P:proteolysis"/>
    <property type="evidence" value="ECO:0007669"/>
    <property type="project" value="InterPro"/>
</dbReference>
<dbReference type="AlphaFoldDB" id="A0A7S7NU00"/>
<dbReference type="InterPro" id="IPR035068">
    <property type="entry name" value="TldD/PmbA_N"/>
</dbReference>
<dbReference type="Gene3D" id="3.30.2290.10">
    <property type="entry name" value="PmbA/TldD superfamily"/>
    <property type="match status" value="1"/>
</dbReference>
<dbReference type="GO" id="GO:0008237">
    <property type="term" value="F:metallopeptidase activity"/>
    <property type="evidence" value="ECO:0007669"/>
    <property type="project" value="InterPro"/>
</dbReference>
<dbReference type="SUPFAM" id="SSF111283">
    <property type="entry name" value="Putative modulator of DNA gyrase, PmbA/TldD"/>
    <property type="match status" value="1"/>
</dbReference>
<evidence type="ECO:0000313" key="4">
    <source>
        <dbReference type="EMBL" id="QOY89795.1"/>
    </source>
</evidence>